<name>A0A518HN62_9BACT</name>
<dbReference type="CDD" id="cd10941">
    <property type="entry name" value="CE4_PuuE_HpPgdA_like_2"/>
    <property type="match status" value="1"/>
</dbReference>
<keyword evidence="2" id="KW-0378">Hydrolase</keyword>
<evidence type="ECO:0000259" key="1">
    <source>
        <dbReference type="PROSITE" id="PS51677"/>
    </source>
</evidence>
<dbReference type="Pfam" id="PF11959">
    <property type="entry name" value="DUF3473"/>
    <property type="match status" value="1"/>
</dbReference>
<organism evidence="2 3">
    <name type="scientific">Stieleria neptunia</name>
    <dbReference type="NCBI Taxonomy" id="2527979"/>
    <lineage>
        <taxon>Bacteria</taxon>
        <taxon>Pseudomonadati</taxon>
        <taxon>Planctomycetota</taxon>
        <taxon>Planctomycetia</taxon>
        <taxon>Pirellulales</taxon>
        <taxon>Pirellulaceae</taxon>
        <taxon>Stieleria</taxon>
    </lineage>
</organism>
<dbReference type="Proteomes" id="UP000319004">
    <property type="component" value="Chromosome"/>
</dbReference>
<protein>
    <submittedName>
        <fullName evidence="2">Peptidoglycan deacetylase</fullName>
        <ecNumber evidence="2">3.5.1.-</ecNumber>
    </submittedName>
</protein>
<dbReference type="Pfam" id="PF01522">
    <property type="entry name" value="Polysacc_deac_1"/>
    <property type="match status" value="1"/>
</dbReference>
<keyword evidence="3" id="KW-1185">Reference proteome</keyword>
<dbReference type="PROSITE" id="PS51677">
    <property type="entry name" value="NODB"/>
    <property type="match status" value="1"/>
</dbReference>
<proteinExistence type="predicted"/>
<dbReference type="GO" id="GO:0016810">
    <property type="term" value="F:hydrolase activity, acting on carbon-nitrogen (but not peptide) bonds"/>
    <property type="evidence" value="ECO:0007669"/>
    <property type="project" value="InterPro"/>
</dbReference>
<evidence type="ECO:0000313" key="3">
    <source>
        <dbReference type="Proteomes" id="UP000319004"/>
    </source>
</evidence>
<dbReference type="KEGG" id="snep:Enr13x_21410"/>
<gene>
    <name evidence="2" type="primary">pgdA_1</name>
    <name evidence="2" type="ORF">Enr13x_21410</name>
</gene>
<dbReference type="AlphaFoldDB" id="A0A518HN62"/>
<evidence type="ECO:0000313" key="2">
    <source>
        <dbReference type="EMBL" id="QDV42296.1"/>
    </source>
</evidence>
<dbReference type="InterPro" id="IPR022560">
    <property type="entry name" value="DUF3473"/>
</dbReference>
<dbReference type="GO" id="GO:0005975">
    <property type="term" value="P:carbohydrate metabolic process"/>
    <property type="evidence" value="ECO:0007669"/>
    <property type="project" value="InterPro"/>
</dbReference>
<sequence>MTRSAVTRIESPSSPKHALTIDVECYYQIFQRNYFATDVQATREVVTCTEKLLDLLASTGVCGTFFIVGRVAETFPSLVRRIVNENHELGSHGFSHIYVNKVTESEFRDDLRRSRETLEDIGGTAVCGFRAPQFSLDRSTPWAYDVLCDLGFQYDSSVFPFSGRHYGDPQAPLVPWTVQRGNKSILEIPMTVVKRLGRRWPAAGGGYLRYLPYDWNASAIRQVEREHRHAVVYLHPYELADNTSNPDFDVAVRAAPWKTRFAHRMQLINRGKTVNKLSKLIRQFDFGTIRDVFQLQHRSNSGPVERLRTPQRNMLER</sequence>
<dbReference type="PANTHER" id="PTHR47561">
    <property type="entry name" value="POLYSACCHARIDE DEACETYLASE FAMILY PROTEIN (AFU_ORTHOLOGUE AFUA_6G05030)"/>
    <property type="match status" value="1"/>
</dbReference>
<dbReference type="InterPro" id="IPR002509">
    <property type="entry name" value="NODB_dom"/>
</dbReference>
<dbReference type="InterPro" id="IPR011330">
    <property type="entry name" value="Glyco_hydro/deAcase_b/a-brl"/>
</dbReference>
<dbReference type="Gene3D" id="3.20.20.370">
    <property type="entry name" value="Glycoside hydrolase/deacetylase"/>
    <property type="match status" value="1"/>
</dbReference>
<dbReference type="InterPro" id="IPR045235">
    <property type="entry name" value="PuuE_HpPgdA-like"/>
</dbReference>
<reference evidence="2 3" key="1">
    <citation type="submission" date="2019-03" db="EMBL/GenBank/DDBJ databases">
        <title>Deep-cultivation of Planctomycetes and their phenomic and genomic characterization uncovers novel biology.</title>
        <authorList>
            <person name="Wiegand S."/>
            <person name="Jogler M."/>
            <person name="Boedeker C."/>
            <person name="Pinto D."/>
            <person name="Vollmers J."/>
            <person name="Rivas-Marin E."/>
            <person name="Kohn T."/>
            <person name="Peeters S.H."/>
            <person name="Heuer A."/>
            <person name="Rast P."/>
            <person name="Oberbeckmann S."/>
            <person name="Bunk B."/>
            <person name="Jeske O."/>
            <person name="Meyerdierks A."/>
            <person name="Storesund J.E."/>
            <person name="Kallscheuer N."/>
            <person name="Luecker S."/>
            <person name="Lage O.M."/>
            <person name="Pohl T."/>
            <person name="Merkel B.J."/>
            <person name="Hornburger P."/>
            <person name="Mueller R.-W."/>
            <person name="Bruemmer F."/>
            <person name="Labrenz M."/>
            <person name="Spormann A.M."/>
            <person name="Op den Camp H."/>
            <person name="Overmann J."/>
            <person name="Amann R."/>
            <person name="Jetten M.S.M."/>
            <person name="Mascher T."/>
            <person name="Medema M.H."/>
            <person name="Devos D.P."/>
            <person name="Kaster A.-K."/>
            <person name="Ovreas L."/>
            <person name="Rohde M."/>
            <person name="Galperin M.Y."/>
            <person name="Jogler C."/>
        </authorList>
    </citation>
    <scope>NUCLEOTIDE SEQUENCE [LARGE SCALE GENOMIC DNA]</scope>
    <source>
        <strain evidence="2 3">Enr13</strain>
    </source>
</reference>
<dbReference type="OrthoDB" id="258610at2"/>
<dbReference type="EC" id="3.5.1.-" evidence="2"/>
<accession>A0A518HN62</accession>
<feature type="domain" description="NodB homology" evidence="1">
    <location>
        <begin position="32"/>
        <end position="178"/>
    </location>
</feature>
<dbReference type="PANTHER" id="PTHR47561:SF1">
    <property type="entry name" value="POLYSACCHARIDE DEACETYLASE FAMILY PROTEIN (AFU_ORTHOLOGUE AFUA_6G05030)"/>
    <property type="match status" value="1"/>
</dbReference>
<dbReference type="SUPFAM" id="SSF88713">
    <property type="entry name" value="Glycoside hydrolase/deacetylase"/>
    <property type="match status" value="1"/>
</dbReference>
<dbReference type="RefSeq" id="WP_145385952.1">
    <property type="nucleotide sequence ID" value="NZ_CP037423.1"/>
</dbReference>
<dbReference type="EMBL" id="CP037423">
    <property type="protein sequence ID" value="QDV42296.1"/>
    <property type="molecule type" value="Genomic_DNA"/>
</dbReference>